<dbReference type="EMBL" id="QXFZ01003559">
    <property type="protein sequence ID" value="KAE9068343.1"/>
    <property type="molecule type" value="Genomic_DNA"/>
</dbReference>
<sequence>MMSEGAAPRGTERRKIEAIPLLTVVRLVVGKCIHARGIEMEHVSLSIDDFLNQLPREWSLDEAYKRTGSLRCMQYLAARGPKVLVSYYQSWITNNAAEMALKRGDIEALKWLAEEYAPRVSITRAAKVAAGDGRLDVLEWSYRNHRDRVEWGGAEWCEAVSAGHKDVVEWLRRHVKPHKEAGPQLMLDAARAGDLRVLQWIRDEYTLPVSHALVEAQKGSQWGVAKWILMNCEVEDPSIDMAAVAADGAMEFLQWAYSNGFGRPTSHALETAAFNGHLHILEWLVDGPAKLELSSSVFSEAARGGHLEVVKWLDARQCPSTSAALDAAAENGFLEIVQWLYSNRREGCSSRALDRAARNGHLEVVKWLHATDEQLYCPAAINRAVEFGHLEVVKWLHTDRTEGCSTEALDCACHQGHLHVAKWLHANRSEGCGKWAMDLAAASGHLEVVKWLHEELHKSCTTWAMDSAARQGYLKYLHANCAAGCTSEAMSAAAANGHLNVVRWLKCNHPETCTPSALNKAIAGGRLDVAMFLHHEQGLKCSLRSDVLLRGLRLEVVEWLLATCRDELEHGTKFQVARCDWHFNEWMRAQAMEIVEQNDSRIVWMWNPRT</sequence>
<dbReference type="AlphaFoldDB" id="A0A6A3Q4Q5"/>
<evidence type="ECO:0000313" key="1">
    <source>
        <dbReference type="EMBL" id="KAE9068343.1"/>
    </source>
</evidence>
<dbReference type="InterPro" id="IPR002110">
    <property type="entry name" value="Ankyrin_rpt"/>
</dbReference>
<gene>
    <name evidence="2" type="ORF">PF002_g28742</name>
    <name evidence="1" type="ORF">PF007_g27726</name>
</gene>
<evidence type="ECO:0000313" key="3">
    <source>
        <dbReference type="Proteomes" id="UP000440367"/>
    </source>
</evidence>
<accession>A0A6A3Q4Q5</accession>
<dbReference type="Pfam" id="PF12796">
    <property type="entry name" value="Ank_2"/>
    <property type="match status" value="2"/>
</dbReference>
<dbReference type="SUPFAM" id="SSF48403">
    <property type="entry name" value="Ankyrin repeat"/>
    <property type="match status" value="1"/>
</dbReference>
<dbReference type="SMART" id="SM00248">
    <property type="entry name" value="ANK"/>
    <property type="match status" value="4"/>
</dbReference>
<organism evidence="1 4">
    <name type="scientific">Phytophthora fragariae</name>
    <dbReference type="NCBI Taxonomy" id="53985"/>
    <lineage>
        <taxon>Eukaryota</taxon>
        <taxon>Sar</taxon>
        <taxon>Stramenopiles</taxon>
        <taxon>Oomycota</taxon>
        <taxon>Peronosporomycetes</taxon>
        <taxon>Peronosporales</taxon>
        <taxon>Peronosporaceae</taxon>
        <taxon>Phytophthora</taxon>
    </lineage>
</organism>
<evidence type="ECO:0000313" key="2">
    <source>
        <dbReference type="EMBL" id="KAE9175633.1"/>
    </source>
</evidence>
<comment type="caution">
    <text evidence="1">The sequence shown here is derived from an EMBL/GenBank/DDBJ whole genome shotgun (WGS) entry which is preliminary data.</text>
</comment>
<dbReference type="InterPro" id="IPR036770">
    <property type="entry name" value="Ankyrin_rpt-contain_sf"/>
</dbReference>
<dbReference type="EMBL" id="QXGD01003639">
    <property type="protein sequence ID" value="KAE9175633.1"/>
    <property type="molecule type" value="Genomic_DNA"/>
</dbReference>
<reference evidence="3 4" key="1">
    <citation type="submission" date="2018-08" db="EMBL/GenBank/DDBJ databases">
        <title>Genomic investigation of the strawberry pathogen Phytophthora fragariae indicates pathogenicity is determined by transcriptional variation in three key races.</title>
        <authorList>
            <person name="Adams T.M."/>
            <person name="Armitage A.D."/>
            <person name="Sobczyk M.K."/>
            <person name="Bates H.J."/>
            <person name="Dunwell J.M."/>
            <person name="Nellist C.F."/>
            <person name="Harrison R.J."/>
        </authorList>
    </citation>
    <scope>NUCLEOTIDE SEQUENCE [LARGE SCALE GENOMIC DNA]</scope>
    <source>
        <strain evidence="2 3">BC-1</strain>
        <strain evidence="1 4">NOV-71</strain>
    </source>
</reference>
<evidence type="ECO:0008006" key="5">
    <source>
        <dbReference type="Google" id="ProtNLM"/>
    </source>
</evidence>
<dbReference type="Proteomes" id="UP000441208">
    <property type="component" value="Unassembled WGS sequence"/>
</dbReference>
<dbReference type="Gene3D" id="1.25.40.20">
    <property type="entry name" value="Ankyrin repeat-containing domain"/>
    <property type="match status" value="4"/>
</dbReference>
<dbReference type="PANTHER" id="PTHR46586">
    <property type="entry name" value="ANKYRIN REPEAT-CONTAINING PROTEIN"/>
    <property type="match status" value="1"/>
</dbReference>
<proteinExistence type="predicted"/>
<name>A0A6A3Q4Q5_9STRA</name>
<dbReference type="PANTHER" id="PTHR46586:SF3">
    <property type="entry name" value="ANKYRIN REPEAT-CONTAINING PROTEIN"/>
    <property type="match status" value="1"/>
</dbReference>
<dbReference type="InterPro" id="IPR052050">
    <property type="entry name" value="SecEffector_AnkRepeat"/>
</dbReference>
<protein>
    <recommendedName>
        <fullName evidence="5">Ankyrin repeat domain-containing protein</fullName>
    </recommendedName>
</protein>
<evidence type="ECO:0000313" key="4">
    <source>
        <dbReference type="Proteomes" id="UP000441208"/>
    </source>
</evidence>
<dbReference type="Proteomes" id="UP000440367">
    <property type="component" value="Unassembled WGS sequence"/>
</dbReference>